<organism evidence="1 2">
    <name type="scientific">Mesorhizobium amorphae CCNWGS0123</name>
    <dbReference type="NCBI Taxonomy" id="1082933"/>
    <lineage>
        <taxon>Bacteria</taxon>
        <taxon>Pseudomonadati</taxon>
        <taxon>Pseudomonadota</taxon>
        <taxon>Alphaproteobacteria</taxon>
        <taxon>Hyphomicrobiales</taxon>
        <taxon>Phyllobacteriaceae</taxon>
        <taxon>Mesorhizobium</taxon>
    </lineage>
</organism>
<gene>
    <name evidence="1" type="ORF">MEA186_25017</name>
</gene>
<evidence type="ECO:0000313" key="1">
    <source>
        <dbReference type="EMBL" id="EHH09276.1"/>
    </source>
</evidence>
<evidence type="ECO:0000313" key="2">
    <source>
        <dbReference type="Proteomes" id="UP000002949"/>
    </source>
</evidence>
<dbReference type="Proteomes" id="UP000002949">
    <property type="component" value="Unassembled WGS sequence"/>
</dbReference>
<keyword evidence="2" id="KW-1185">Reference proteome</keyword>
<name>G6YG95_9HYPH</name>
<dbReference type="KEGG" id="mamo:A6B35_33185"/>
<accession>G6YG95</accession>
<dbReference type="AlphaFoldDB" id="G6YG95"/>
<reference evidence="1 2" key="1">
    <citation type="journal article" date="2012" name="J. Bacteriol.">
        <title>Draft Genome Sequence of Plant Growth-Promoting Rhizobium Mesorhizobium amorphae, Isolated from Zinc-Lead Mine Tailings.</title>
        <authorList>
            <person name="Hao X."/>
            <person name="Lin Y."/>
            <person name="Johnstone L."/>
            <person name="Baltrus D.A."/>
            <person name="Miller S.J."/>
            <person name="Wei G."/>
            <person name="Rensing C."/>
        </authorList>
    </citation>
    <scope>NUCLEOTIDE SEQUENCE [LARGE SCALE GENOMIC DNA]</scope>
    <source>
        <strain evidence="1 2">CCNWGS0123</strain>
    </source>
</reference>
<protein>
    <submittedName>
        <fullName evidence="1">Uncharacterized protein</fullName>
    </submittedName>
</protein>
<sequence>MRELPENIDADVVIEISKLLDEHPYMVPAPVHKFAGLVRQGQDRSTRSDHEELVIEMATTRQLAMVFDLPNHENVVPLPVRR</sequence>
<proteinExistence type="predicted"/>
<dbReference type="EMBL" id="AGSN01000174">
    <property type="protein sequence ID" value="EHH09276.1"/>
    <property type="molecule type" value="Genomic_DNA"/>
</dbReference>